<evidence type="ECO:0000313" key="1">
    <source>
        <dbReference type="EMBL" id="ODR95474.1"/>
    </source>
</evidence>
<comment type="caution">
    <text evidence="1">The sequence shown here is derived from an EMBL/GenBank/DDBJ whole genome shotgun (WGS) entry which is preliminary data.</text>
</comment>
<dbReference type="AlphaFoldDB" id="A0A1E3VPM6"/>
<keyword evidence="2" id="KW-1185">Reference proteome</keyword>
<name>A0A1E3VPM6_9HYPH</name>
<dbReference type="Pfam" id="PF10931">
    <property type="entry name" value="DUF2735"/>
    <property type="match status" value="1"/>
</dbReference>
<dbReference type="EMBL" id="LPWD01000464">
    <property type="protein sequence ID" value="ODR95474.1"/>
    <property type="molecule type" value="Genomic_DNA"/>
</dbReference>
<reference evidence="1 2" key="1">
    <citation type="journal article" date="2016" name="Environ. Microbiol.">
        <title>New Methyloceanibacter diversity from North Sea sediments includes methanotroph containing solely the soluble methane monooxygenase.</title>
        <authorList>
            <person name="Vekeman B."/>
            <person name="Kerckhof F.M."/>
            <person name="Cremers G."/>
            <person name="de Vos P."/>
            <person name="Vandamme P."/>
            <person name="Boon N."/>
            <person name="Op den Camp H.J."/>
            <person name="Heylen K."/>
        </authorList>
    </citation>
    <scope>NUCLEOTIDE SEQUENCE [LARGE SCALE GENOMIC DNA]</scope>
    <source>
        <strain evidence="1 2">R-67177</strain>
    </source>
</reference>
<gene>
    <name evidence="1" type="ORF">AUC71_04915</name>
</gene>
<organism evidence="1 2">
    <name type="scientific">Methyloceanibacter marginalis</name>
    <dbReference type="NCBI Taxonomy" id="1774971"/>
    <lineage>
        <taxon>Bacteria</taxon>
        <taxon>Pseudomonadati</taxon>
        <taxon>Pseudomonadota</taxon>
        <taxon>Alphaproteobacteria</taxon>
        <taxon>Hyphomicrobiales</taxon>
        <taxon>Hyphomicrobiaceae</taxon>
        <taxon>Methyloceanibacter</taxon>
    </lineage>
</organism>
<dbReference type="InterPro" id="IPR021232">
    <property type="entry name" value="DUF2735"/>
</dbReference>
<proteinExistence type="predicted"/>
<protein>
    <submittedName>
        <fullName evidence="1">Uncharacterized protein</fullName>
    </submittedName>
</protein>
<sequence>MERTMTANATEGTAKIYQFPKGGRAGLSSGRNETHLAESFVMPRIAKVACGGASYHEAAIREEERSRNN</sequence>
<dbReference type="Proteomes" id="UP000095042">
    <property type="component" value="Unassembled WGS sequence"/>
</dbReference>
<evidence type="ECO:0000313" key="2">
    <source>
        <dbReference type="Proteomes" id="UP000095042"/>
    </source>
</evidence>
<accession>A0A1E3VPM6</accession>